<proteinExistence type="predicted"/>
<organism evidence="1 2">
    <name type="scientific">Tumebacillus lacus</name>
    <dbReference type="NCBI Taxonomy" id="2995335"/>
    <lineage>
        <taxon>Bacteria</taxon>
        <taxon>Bacillati</taxon>
        <taxon>Bacillota</taxon>
        <taxon>Bacilli</taxon>
        <taxon>Bacillales</taxon>
        <taxon>Alicyclobacillaceae</taxon>
        <taxon>Tumebacillus</taxon>
    </lineage>
</organism>
<protein>
    <submittedName>
        <fullName evidence="1">Uncharacterized protein</fullName>
    </submittedName>
</protein>
<dbReference type="EMBL" id="JAPMLT010000019">
    <property type="protein sequence ID" value="MCX7572356.1"/>
    <property type="molecule type" value="Genomic_DNA"/>
</dbReference>
<sequence length="82" mass="9159">MKKSILNALMTLRSHGSVLDPDLPLPQSRDEVALWELTYDERMWISGFLDDSMSPDIGLSLTPHDGVEPWLVSGENASLLLH</sequence>
<reference evidence="1 2" key="1">
    <citation type="submission" date="2022-11" db="EMBL/GenBank/DDBJ databases">
        <title>Study of microbial diversity in lake waters.</title>
        <authorList>
            <person name="Zhang J."/>
        </authorList>
    </citation>
    <scope>NUCLEOTIDE SEQUENCE [LARGE SCALE GENOMIC DNA]</scope>
    <source>
        <strain evidence="1 2">DT12</strain>
    </source>
</reference>
<name>A0ABT3X623_9BACL</name>
<gene>
    <name evidence="1" type="ORF">OS242_20825</name>
</gene>
<comment type="caution">
    <text evidence="1">The sequence shown here is derived from an EMBL/GenBank/DDBJ whole genome shotgun (WGS) entry which is preliminary data.</text>
</comment>
<dbReference type="Proteomes" id="UP001208017">
    <property type="component" value="Unassembled WGS sequence"/>
</dbReference>
<accession>A0ABT3X623</accession>
<keyword evidence="2" id="KW-1185">Reference proteome</keyword>
<evidence type="ECO:0000313" key="2">
    <source>
        <dbReference type="Proteomes" id="UP001208017"/>
    </source>
</evidence>
<evidence type="ECO:0000313" key="1">
    <source>
        <dbReference type="EMBL" id="MCX7572356.1"/>
    </source>
</evidence>
<dbReference type="RefSeq" id="WP_267153605.1">
    <property type="nucleotide sequence ID" value="NZ_JAPMLT010000019.1"/>
</dbReference>